<name>A0A172Q8Y9_9STRE</name>
<dbReference type="KEGG" id="spat:A0O21_08015"/>
<proteinExistence type="predicted"/>
<dbReference type="Proteomes" id="UP000077317">
    <property type="component" value="Chromosome"/>
</dbReference>
<organism evidence="1 2">
    <name type="scientific">Streptococcus pantholopis</name>
    <dbReference type="NCBI Taxonomy" id="1811193"/>
    <lineage>
        <taxon>Bacteria</taxon>
        <taxon>Bacillati</taxon>
        <taxon>Bacillota</taxon>
        <taxon>Bacilli</taxon>
        <taxon>Lactobacillales</taxon>
        <taxon>Streptococcaceae</taxon>
        <taxon>Streptococcus</taxon>
    </lineage>
</organism>
<evidence type="ECO:0000313" key="2">
    <source>
        <dbReference type="Proteomes" id="UP000077317"/>
    </source>
</evidence>
<dbReference type="AlphaFoldDB" id="A0A172Q8Y9"/>
<dbReference type="EMBL" id="CP014699">
    <property type="protein sequence ID" value="AND79949.1"/>
    <property type="molecule type" value="Genomic_DNA"/>
</dbReference>
<dbReference type="RefSeq" id="WP_067064028.1">
    <property type="nucleotide sequence ID" value="NZ_CP014699.1"/>
</dbReference>
<accession>A0A172Q8Y9</accession>
<protein>
    <submittedName>
        <fullName evidence="1">Uncharacterized protein</fullName>
    </submittedName>
</protein>
<gene>
    <name evidence="1" type="ORF">A0O21_08015</name>
</gene>
<reference evidence="2" key="2">
    <citation type="submission" date="2016-03" db="EMBL/GenBank/DDBJ databases">
        <title>Streptococcus antelopensis sp. nov., isolated from the feces of the Tibetan antelope (Pantholops hodgsonii) in Hoh Xil National Nature Reserve, Qinghai, China.</title>
        <authorList>
            <person name="Bai X."/>
        </authorList>
    </citation>
    <scope>NUCLEOTIDE SEQUENCE [LARGE SCALE GENOMIC DNA]</scope>
    <source>
        <strain evidence="2">TA 26</strain>
    </source>
</reference>
<reference evidence="1 2" key="1">
    <citation type="journal article" date="2016" name="Int. J. Syst. Evol. Microbiol.">
        <title>Streptococcuspantholopis sp. nov., isolated from faeces of the Tibetan antelope (Pantholops hodgsonii).</title>
        <authorList>
            <person name="Bai X."/>
            <person name="Xiong Y."/>
            <person name="Lu S."/>
            <person name="Jin D."/>
            <person name="Lai X."/>
            <person name="Yang J."/>
            <person name="Niu L."/>
            <person name="Hu S."/>
            <person name="Meng X."/>
            <person name="Pu J."/>
            <person name="Ye C."/>
            <person name="Xu J."/>
        </authorList>
    </citation>
    <scope>NUCLEOTIDE SEQUENCE [LARGE SCALE GENOMIC DNA]</scope>
    <source>
        <strain evidence="1 2">TA 26</strain>
    </source>
</reference>
<keyword evidence="2" id="KW-1185">Reference proteome</keyword>
<sequence>MSKIEELDVSLRKFIADPDHFLDSIALVNALHSYPVLASDQPYILEISGQQVTPVFTDFTDLDNFKKEEISARNQHWTKRSALTVLEEGIAKGSAGLAFNLKKTGDFENSTIFSSKDMIQFLATYSSILDHLLNEKNVQADTMDKYYLVPVYIHPQEDNHFERLFPIMATPEGERYVPIFSNLASFAKWYNKEEFGGAFRQAQGLILTWKIEDIYKPREGQAETEETFGLAVNPFDEEQILINWSDIDV</sequence>
<dbReference type="OrthoDB" id="2241212at2"/>
<evidence type="ECO:0000313" key="1">
    <source>
        <dbReference type="EMBL" id="AND79949.1"/>
    </source>
</evidence>